<evidence type="ECO:0000256" key="6">
    <source>
        <dbReference type="ARBA" id="ARBA00022932"/>
    </source>
</evidence>
<gene>
    <name evidence="11" type="ORF">SAMN05444972_10646</name>
</gene>
<evidence type="ECO:0000256" key="3">
    <source>
        <dbReference type="ARBA" id="ARBA00022679"/>
    </source>
</evidence>
<dbReference type="InterPro" id="IPR005790">
    <property type="entry name" value="DNA_polIII_delta"/>
</dbReference>
<dbReference type="SUPFAM" id="SSF48019">
    <property type="entry name" value="post-AAA+ oligomerization domain-like"/>
    <property type="match status" value="1"/>
</dbReference>
<evidence type="ECO:0000313" key="12">
    <source>
        <dbReference type="Proteomes" id="UP000198660"/>
    </source>
</evidence>
<sequence>MDLKLMQELKAGQIAPVYLFYGTETFLIEEGCTAIEKVALQGESSEWNRTVLDLEEVPIQDLVREAETASFFGGRRVVIGKNAWFLTTTRVKDKMDHRPEELLHYVSDPLTENVLILTVPAEKLDARKKVVKEMRKRVREVNCQPLAPKPLYQWVNDRLHQTGVKVHPQTVERLIQQVGGDLRLLAMEITKLTTYVGAERTITPDIVEELVPRTLEQDVFKLIDRVSRRRVGEALAIFYDLVHHREEPIRILSLIIRQFRLLLQVKVLAAEGKSEGEIASLLKVHPYPVKLALQQSHSFPENRLRHLLFYAIDTDEAIKSGRMDKHLAMERLLLSVAETRTS</sequence>
<keyword evidence="3" id="KW-0808">Transferase</keyword>
<keyword evidence="5" id="KW-0235">DNA replication</keyword>
<keyword evidence="4" id="KW-0548">Nucleotidyltransferase</keyword>
<evidence type="ECO:0000313" key="11">
    <source>
        <dbReference type="EMBL" id="SFS70005.1"/>
    </source>
</evidence>
<dbReference type="Pfam" id="PF21694">
    <property type="entry name" value="DNA_pol3_delta_C"/>
    <property type="match status" value="1"/>
</dbReference>
<dbReference type="GO" id="GO:0009360">
    <property type="term" value="C:DNA polymerase III complex"/>
    <property type="evidence" value="ECO:0007669"/>
    <property type="project" value="InterPro"/>
</dbReference>
<dbReference type="PANTHER" id="PTHR34388">
    <property type="entry name" value="DNA POLYMERASE III SUBUNIT DELTA"/>
    <property type="match status" value="1"/>
</dbReference>
<dbReference type="Gene3D" id="1.20.272.10">
    <property type="match status" value="1"/>
</dbReference>
<evidence type="ECO:0000256" key="4">
    <source>
        <dbReference type="ARBA" id="ARBA00022695"/>
    </source>
</evidence>
<organism evidence="11 12">
    <name type="scientific">Marininema halotolerans</name>
    <dbReference type="NCBI Taxonomy" id="1155944"/>
    <lineage>
        <taxon>Bacteria</taxon>
        <taxon>Bacillati</taxon>
        <taxon>Bacillota</taxon>
        <taxon>Bacilli</taxon>
        <taxon>Bacillales</taxon>
        <taxon>Thermoactinomycetaceae</taxon>
        <taxon>Marininema</taxon>
    </lineage>
</organism>
<evidence type="ECO:0000259" key="9">
    <source>
        <dbReference type="Pfam" id="PF06144"/>
    </source>
</evidence>
<comment type="similarity">
    <text evidence="7">Belongs to the DNA polymerase HolA subunit family.</text>
</comment>
<dbReference type="GO" id="GO:0003887">
    <property type="term" value="F:DNA-directed DNA polymerase activity"/>
    <property type="evidence" value="ECO:0007669"/>
    <property type="project" value="UniProtKB-KW"/>
</dbReference>
<dbReference type="Proteomes" id="UP000198660">
    <property type="component" value="Unassembled WGS sequence"/>
</dbReference>
<dbReference type="EMBL" id="FPAA01000006">
    <property type="protein sequence ID" value="SFS70005.1"/>
    <property type="molecule type" value="Genomic_DNA"/>
</dbReference>
<evidence type="ECO:0000256" key="5">
    <source>
        <dbReference type="ARBA" id="ARBA00022705"/>
    </source>
</evidence>
<evidence type="ECO:0000259" key="10">
    <source>
        <dbReference type="Pfam" id="PF21694"/>
    </source>
</evidence>
<dbReference type="Gene3D" id="3.40.50.300">
    <property type="entry name" value="P-loop containing nucleotide triphosphate hydrolases"/>
    <property type="match status" value="1"/>
</dbReference>
<dbReference type="Pfam" id="PF06144">
    <property type="entry name" value="DNA_pol3_delta"/>
    <property type="match status" value="1"/>
</dbReference>
<dbReference type="InterPro" id="IPR008921">
    <property type="entry name" value="DNA_pol3_clamp-load_cplx_C"/>
</dbReference>
<keyword evidence="12" id="KW-1185">Reference proteome</keyword>
<dbReference type="GO" id="GO:0003677">
    <property type="term" value="F:DNA binding"/>
    <property type="evidence" value="ECO:0007669"/>
    <property type="project" value="InterPro"/>
</dbReference>
<evidence type="ECO:0000256" key="2">
    <source>
        <dbReference type="ARBA" id="ARBA00017703"/>
    </source>
</evidence>
<dbReference type="OrthoDB" id="9775929at2"/>
<dbReference type="GO" id="GO:0006261">
    <property type="term" value="P:DNA-templated DNA replication"/>
    <property type="evidence" value="ECO:0007669"/>
    <property type="project" value="TreeGrafter"/>
</dbReference>
<evidence type="ECO:0000256" key="8">
    <source>
        <dbReference type="ARBA" id="ARBA00049244"/>
    </source>
</evidence>
<comment type="catalytic activity">
    <reaction evidence="8">
        <text>DNA(n) + a 2'-deoxyribonucleoside 5'-triphosphate = DNA(n+1) + diphosphate</text>
        <dbReference type="Rhea" id="RHEA:22508"/>
        <dbReference type="Rhea" id="RHEA-COMP:17339"/>
        <dbReference type="Rhea" id="RHEA-COMP:17340"/>
        <dbReference type="ChEBI" id="CHEBI:33019"/>
        <dbReference type="ChEBI" id="CHEBI:61560"/>
        <dbReference type="ChEBI" id="CHEBI:173112"/>
        <dbReference type="EC" id="2.7.7.7"/>
    </reaction>
</comment>
<dbReference type="AlphaFoldDB" id="A0A1I6RZ44"/>
<protein>
    <recommendedName>
        <fullName evidence="2">DNA polymerase III subunit delta</fullName>
        <ecNumber evidence="1">2.7.7.7</ecNumber>
    </recommendedName>
</protein>
<dbReference type="NCBIfam" id="TIGR01128">
    <property type="entry name" value="holA"/>
    <property type="match status" value="1"/>
</dbReference>
<evidence type="ECO:0000256" key="7">
    <source>
        <dbReference type="ARBA" id="ARBA00034754"/>
    </source>
</evidence>
<evidence type="ECO:0000256" key="1">
    <source>
        <dbReference type="ARBA" id="ARBA00012417"/>
    </source>
</evidence>
<dbReference type="InterPro" id="IPR027417">
    <property type="entry name" value="P-loop_NTPase"/>
</dbReference>
<dbReference type="InterPro" id="IPR048466">
    <property type="entry name" value="DNA_pol3_delta-like_C"/>
</dbReference>
<proteinExistence type="inferred from homology"/>
<dbReference type="PANTHER" id="PTHR34388:SF1">
    <property type="entry name" value="DNA POLYMERASE III SUBUNIT DELTA"/>
    <property type="match status" value="1"/>
</dbReference>
<dbReference type="SUPFAM" id="SSF52540">
    <property type="entry name" value="P-loop containing nucleoside triphosphate hydrolases"/>
    <property type="match status" value="1"/>
</dbReference>
<dbReference type="RefSeq" id="WP_091836806.1">
    <property type="nucleotide sequence ID" value="NZ_FPAA01000006.1"/>
</dbReference>
<reference evidence="12" key="1">
    <citation type="submission" date="2016-10" db="EMBL/GenBank/DDBJ databases">
        <authorList>
            <person name="Varghese N."/>
            <person name="Submissions S."/>
        </authorList>
    </citation>
    <scope>NUCLEOTIDE SEQUENCE [LARGE SCALE GENOMIC DNA]</scope>
    <source>
        <strain evidence="12">DSM 45789</strain>
    </source>
</reference>
<name>A0A1I6RZ44_9BACL</name>
<dbReference type="InterPro" id="IPR010372">
    <property type="entry name" value="DNA_pol3_delta_N"/>
</dbReference>
<dbReference type="EC" id="2.7.7.7" evidence="1"/>
<keyword evidence="6" id="KW-0239">DNA-directed DNA polymerase</keyword>
<dbReference type="Gene3D" id="1.10.8.60">
    <property type="match status" value="1"/>
</dbReference>
<feature type="domain" description="DNA polymerase III delta N-terminal" evidence="9">
    <location>
        <begin position="18"/>
        <end position="144"/>
    </location>
</feature>
<accession>A0A1I6RZ44</accession>
<feature type="domain" description="DNA polymerase III delta subunit-like C-terminal" evidence="10">
    <location>
        <begin position="216"/>
        <end position="335"/>
    </location>
</feature>